<dbReference type="EMBL" id="JAADJG010000529">
    <property type="protein sequence ID" value="KAF4445330.1"/>
    <property type="molecule type" value="Genomic_DNA"/>
</dbReference>
<evidence type="ECO:0000256" key="12">
    <source>
        <dbReference type="SAM" id="MobiDB-lite"/>
    </source>
</evidence>
<gene>
    <name evidence="11" type="primary">aguA</name>
    <name evidence="16" type="ORF">F53441_10879</name>
</gene>
<keyword evidence="4 9" id="KW-0378">Hydrolase</keyword>
<feature type="active site" description="Proton donor" evidence="10">
    <location>
        <position position="307"/>
    </location>
</feature>
<evidence type="ECO:0000256" key="1">
    <source>
        <dbReference type="ARBA" id="ARBA00008833"/>
    </source>
</evidence>
<dbReference type="AlphaFoldDB" id="A0A8H4K616"/>
<evidence type="ECO:0000259" key="15">
    <source>
        <dbReference type="Pfam" id="PF07488"/>
    </source>
</evidence>
<comment type="caution">
    <text evidence="16">The sequence shown here is derived from an EMBL/GenBank/DDBJ whole genome shotgun (WGS) entry which is preliminary data.</text>
</comment>
<dbReference type="Gene3D" id="3.20.20.80">
    <property type="entry name" value="Glycosidases"/>
    <property type="match status" value="1"/>
</dbReference>
<feature type="signal peptide" evidence="9 11">
    <location>
        <begin position="1"/>
        <end position="16"/>
    </location>
</feature>
<keyword evidence="9" id="KW-0964">Secreted</keyword>
<dbReference type="GO" id="GO:0045493">
    <property type="term" value="P:xylan catabolic process"/>
    <property type="evidence" value="ECO:0007669"/>
    <property type="project" value="UniProtKB-KW"/>
</dbReference>
<evidence type="ECO:0000256" key="3">
    <source>
        <dbReference type="ARBA" id="ARBA00022651"/>
    </source>
</evidence>
<evidence type="ECO:0000256" key="5">
    <source>
        <dbReference type="ARBA" id="ARBA00023277"/>
    </source>
</evidence>
<name>A0A8H4K616_9HYPO</name>
<feature type="region of interest" description="Disordered" evidence="12">
    <location>
        <begin position="576"/>
        <end position="598"/>
    </location>
</feature>
<sequence>MWLSTLLFALFTCVIAEDGIDGWLRYAPLPAHHVSSHAKSLPRKIRIIGGSKNSPLRSAASELQKGFSGILNIDLKTEANQKTCDFSQTIVVTTEESFKKACGKASHPKLEADGFWLSASGSTVKIIGQNERGALYGAFEYLSMLGQGNFKKAEYASNPSAPIRWANQWDNLNKSGTHGSIERGYGGESIFFDGVKNVRKDLSRVPLFGRLLASIGINAVVINNVNADVRLFNKENRDGLVEIADLLRPWGVQVGLSLNFASPKLTGDLDTFDPLDKRVIKWWHDLTDGLYERIPDMAGYLVKANSEGQPGPITYNRTLADGANMFAKALEPHGGVVMFRAFVYNKLDWTDWKADRANAAVEFFKELDGKFDENVVVQVKYGPIDFQVREPVSPLFAHLRNTNAAIELQVSQEYLGQQCHLVYLPPLWQTILDFDMRVDGKESRVRDIVSGKVFKRKLGGYAGVTNVGLDKNWLGSHLSMSNLYAFGKLAWNPTADSKKILEDWTRLTFGLDEKVRKAVTDMSMASWPAYENYSGNLGIQTLTDILYAHYGPNPASQDNNGWGQWTRATRDHIGMDRTVKNGTGNAGQYPPEVAKRYESPETTPDDLMLWFHHVPYTFKLHSGKTVIQHFYDAHYKGAATAQTFHKTWNSLKGKIDKERFEHEMFRLKYQAGHSLVWRDAINEFYRNLSGIADKQNRVRNHPYRIEAEKMDLDGYHRVNVTPTETASKYVAVYTNSTGTASTTLKSPKGTYDLAINYYDVVRGKATWAVYLNKRLIGKWVGDNEERLGHWPSEFLDGHSATRITFEGVKIQPGDKLVIIGKADGAEKAALDYVSVLPQGIVD</sequence>
<dbReference type="InterPro" id="IPR037054">
    <property type="entry name" value="A-glucoronidase_C_sf"/>
</dbReference>
<reference evidence="16" key="1">
    <citation type="submission" date="2020-01" db="EMBL/GenBank/DDBJ databases">
        <title>Identification and distribution of gene clusters putatively required for synthesis of sphingolipid metabolism inhibitors in phylogenetically diverse species of the filamentous fungus Fusarium.</title>
        <authorList>
            <person name="Kim H.-S."/>
            <person name="Busman M."/>
            <person name="Brown D.W."/>
            <person name="Divon H."/>
            <person name="Uhlig S."/>
            <person name="Proctor R.H."/>
        </authorList>
    </citation>
    <scope>NUCLEOTIDE SEQUENCE</scope>
    <source>
        <strain evidence="16">NRRL 53441</strain>
    </source>
</reference>
<dbReference type="PANTHER" id="PTHR39207:SF1">
    <property type="entry name" value="ALPHA-GLUCURONIDASE A"/>
    <property type="match status" value="1"/>
</dbReference>
<dbReference type="CDD" id="cd02795">
    <property type="entry name" value="CBM6-CBM35-CBM36_like"/>
    <property type="match status" value="1"/>
</dbReference>
<dbReference type="EC" id="3.2.1.139" evidence="2 9"/>
<dbReference type="OrthoDB" id="6501611at2759"/>
<keyword evidence="9 11" id="KW-0732">Signal</keyword>
<dbReference type="Proteomes" id="UP000605986">
    <property type="component" value="Unassembled WGS sequence"/>
</dbReference>
<comment type="catalytic activity">
    <reaction evidence="8 9 11">
        <text>an alpha-D-glucuronoside + H2O = D-glucuronate + an alcohol</text>
        <dbReference type="Rhea" id="RHEA:20005"/>
        <dbReference type="ChEBI" id="CHEBI:15377"/>
        <dbReference type="ChEBI" id="CHEBI:30879"/>
        <dbReference type="ChEBI" id="CHEBI:58720"/>
        <dbReference type="ChEBI" id="CHEBI:58899"/>
        <dbReference type="EC" id="3.2.1.139"/>
    </reaction>
</comment>
<dbReference type="InterPro" id="IPR005154">
    <property type="entry name" value="Glyco_hydro_67_aGlcAse_N"/>
</dbReference>
<evidence type="ECO:0000313" key="17">
    <source>
        <dbReference type="Proteomes" id="UP000605986"/>
    </source>
</evidence>
<evidence type="ECO:0000256" key="7">
    <source>
        <dbReference type="ARBA" id="ARBA00023326"/>
    </source>
</evidence>
<evidence type="ECO:0000256" key="10">
    <source>
        <dbReference type="PIRSR" id="PIRSR029900-1"/>
    </source>
</evidence>
<feature type="chain" id="PRO_5034365683" description="Alpha-glucuronidase" evidence="9 11">
    <location>
        <begin position="17"/>
        <end position="842"/>
    </location>
</feature>
<dbReference type="GO" id="GO:0005576">
    <property type="term" value="C:extracellular region"/>
    <property type="evidence" value="ECO:0007669"/>
    <property type="project" value="UniProtKB-SubCell"/>
</dbReference>
<dbReference type="Pfam" id="PF07477">
    <property type="entry name" value="Glyco_hydro_67C"/>
    <property type="match status" value="1"/>
</dbReference>
<dbReference type="InterPro" id="IPR011099">
    <property type="entry name" value="Glyco_hydro_67_C"/>
</dbReference>
<evidence type="ECO:0000256" key="9">
    <source>
        <dbReference type="PIRNR" id="PIRNR029900"/>
    </source>
</evidence>
<comment type="similarity">
    <text evidence="1 9 11">Belongs to the glycosyl hydrolase 67 family.</text>
</comment>
<keyword evidence="3 9" id="KW-0858">Xylan degradation</keyword>
<organism evidence="16 17">
    <name type="scientific">Fusarium austroafricanum</name>
    <dbReference type="NCBI Taxonomy" id="2364996"/>
    <lineage>
        <taxon>Eukaryota</taxon>
        <taxon>Fungi</taxon>
        <taxon>Dikarya</taxon>
        <taxon>Ascomycota</taxon>
        <taxon>Pezizomycotina</taxon>
        <taxon>Sordariomycetes</taxon>
        <taxon>Hypocreomycetidae</taxon>
        <taxon>Hypocreales</taxon>
        <taxon>Nectriaceae</taxon>
        <taxon>Fusarium</taxon>
        <taxon>Fusarium concolor species complex</taxon>
    </lineage>
</organism>
<accession>A0A8H4K616</accession>
<feature type="active site" description="Proton acceptor" evidence="10">
    <location>
        <position position="413"/>
    </location>
</feature>
<dbReference type="SUPFAM" id="SSF51445">
    <property type="entry name" value="(Trans)glycosidases"/>
    <property type="match status" value="1"/>
</dbReference>
<evidence type="ECO:0000259" key="13">
    <source>
        <dbReference type="Pfam" id="PF03648"/>
    </source>
</evidence>
<evidence type="ECO:0000256" key="6">
    <source>
        <dbReference type="ARBA" id="ARBA00023295"/>
    </source>
</evidence>
<feature type="active site" description="Proton acceptor" evidence="10">
    <location>
        <position position="385"/>
    </location>
</feature>
<comment type="subcellular location">
    <subcellularLocation>
        <location evidence="9 11">Secreted</location>
    </subcellularLocation>
</comment>
<dbReference type="SUPFAM" id="SSF55545">
    <property type="entry name" value="beta-N-acetylhexosaminidase-like domain"/>
    <property type="match status" value="1"/>
</dbReference>
<dbReference type="GO" id="GO:0046559">
    <property type="term" value="F:alpha-glucuronidase activity"/>
    <property type="evidence" value="ECO:0007669"/>
    <property type="project" value="UniProtKB-EC"/>
</dbReference>
<evidence type="ECO:0000313" key="16">
    <source>
        <dbReference type="EMBL" id="KAF4445330.1"/>
    </source>
</evidence>
<proteinExistence type="inferred from homology"/>
<dbReference type="PANTHER" id="PTHR39207">
    <property type="entry name" value="ALPHA-GLUCURONIDASE A"/>
    <property type="match status" value="1"/>
</dbReference>
<feature type="domain" description="Glycosyl hydrolase family 67 catalytic" evidence="15">
    <location>
        <begin position="149"/>
        <end position="473"/>
    </location>
</feature>
<dbReference type="InterPro" id="IPR017853">
    <property type="entry name" value="GH"/>
</dbReference>
<evidence type="ECO:0000256" key="4">
    <source>
        <dbReference type="ARBA" id="ARBA00022801"/>
    </source>
</evidence>
<dbReference type="Gene3D" id="3.90.1330.10">
    <property type="entry name" value="Alpha-glucuronidase, C-terminal domain"/>
    <property type="match status" value="1"/>
</dbReference>
<evidence type="ECO:0000259" key="14">
    <source>
        <dbReference type="Pfam" id="PF07477"/>
    </source>
</evidence>
<evidence type="ECO:0000256" key="11">
    <source>
        <dbReference type="RuleBase" id="RU361198"/>
    </source>
</evidence>
<feature type="domain" description="Glycosyl hydrolase family 67 C-terminal" evidence="14">
    <location>
        <begin position="475"/>
        <end position="697"/>
    </location>
</feature>
<dbReference type="InterPro" id="IPR029018">
    <property type="entry name" value="Hex-like_dom2"/>
</dbReference>
<dbReference type="InterPro" id="IPR011100">
    <property type="entry name" value="Glyco_hydro_67_cat"/>
</dbReference>
<feature type="domain" description="Alpha glucuronidase N-terminal" evidence="13">
    <location>
        <begin position="22"/>
        <end position="141"/>
    </location>
</feature>
<keyword evidence="7 11" id="KW-0624">Polysaccharide degradation</keyword>
<dbReference type="Gene3D" id="3.30.379.10">
    <property type="entry name" value="Chitobiase/beta-hexosaminidase domain 2-like"/>
    <property type="match status" value="1"/>
</dbReference>
<dbReference type="Pfam" id="PF03648">
    <property type="entry name" value="Glyco_hydro_67N"/>
    <property type="match status" value="1"/>
</dbReference>
<protein>
    <recommendedName>
        <fullName evidence="2 9">Alpha-glucuronidase</fullName>
        <ecNumber evidence="2 9">3.2.1.139</ecNumber>
    </recommendedName>
</protein>
<dbReference type="InterPro" id="IPR011395">
    <property type="entry name" value="Glyco_hydro_67_aGlcAse"/>
</dbReference>
<keyword evidence="5 11" id="KW-0119">Carbohydrate metabolism</keyword>
<evidence type="ECO:0000256" key="2">
    <source>
        <dbReference type="ARBA" id="ARBA00012271"/>
    </source>
</evidence>
<dbReference type="PIRSF" id="PIRSF029900">
    <property type="entry name" value="Alpha-glucuronds"/>
    <property type="match status" value="1"/>
</dbReference>
<evidence type="ECO:0000256" key="8">
    <source>
        <dbReference type="ARBA" id="ARBA00048838"/>
    </source>
</evidence>
<dbReference type="Pfam" id="PF07488">
    <property type="entry name" value="Glyco_hydro_67M"/>
    <property type="match status" value="1"/>
</dbReference>
<keyword evidence="6 9" id="KW-0326">Glycosidase</keyword>
<comment type="function">
    <text evidence="11">Alpha-glucuronidase involved in the hydrolysis of xylan, a major structural heterogeneous polysaccharide found in plant biomass representing the second most abundant polysaccharide in the biosphere, after cellulose. Releases 4-O-methylglucuronic acid from xylan.</text>
</comment>
<keyword evidence="17" id="KW-1185">Reference proteome</keyword>